<comment type="caution">
    <text evidence="12">The sequence shown here is derived from an EMBL/GenBank/DDBJ whole genome shotgun (WGS) entry which is preliminary data.</text>
</comment>
<dbReference type="InterPro" id="IPR012823">
    <property type="entry name" value="Flagell_FliJ"/>
</dbReference>
<evidence type="ECO:0000256" key="4">
    <source>
        <dbReference type="ARBA" id="ARBA00022448"/>
    </source>
</evidence>
<evidence type="ECO:0000256" key="7">
    <source>
        <dbReference type="ARBA" id="ARBA00022795"/>
    </source>
</evidence>
<evidence type="ECO:0000256" key="2">
    <source>
        <dbReference type="ARBA" id="ARBA00010004"/>
    </source>
</evidence>
<evidence type="ECO:0000256" key="9">
    <source>
        <dbReference type="ARBA" id="ARBA00023136"/>
    </source>
</evidence>
<evidence type="ECO:0000313" key="13">
    <source>
        <dbReference type="Proteomes" id="UP000005953"/>
    </source>
</evidence>
<dbReference type="Pfam" id="PF02050">
    <property type="entry name" value="FliJ"/>
    <property type="match status" value="1"/>
</dbReference>
<keyword evidence="5" id="KW-1003">Cell membrane</keyword>
<keyword evidence="4" id="KW-0813">Transport</keyword>
<keyword evidence="12" id="KW-0966">Cell projection</keyword>
<dbReference type="GO" id="GO:0044781">
    <property type="term" value="P:bacterial-type flagellum organization"/>
    <property type="evidence" value="ECO:0007669"/>
    <property type="project" value="UniProtKB-KW"/>
</dbReference>
<dbReference type="GO" id="GO:0005886">
    <property type="term" value="C:plasma membrane"/>
    <property type="evidence" value="ECO:0007669"/>
    <property type="project" value="UniProtKB-SubCell"/>
</dbReference>
<dbReference type="STRING" id="314283.MED297_15555"/>
<feature type="coiled-coil region" evidence="11">
    <location>
        <begin position="15"/>
        <end position="45"/>
    </location>
</feature>
<keyword evidence="12" id="KW-0282">Flagellum</keyword>
<dbReference type="PANTHER" id="PTHR38786">
    <property type="entry name" value="FLAGELLAR FLIJ PROTEIN"/>
    <property type="match status" value="1"/>
</dbReference>
<keyword evidence="8" id="KW-0653">Protein transport</keyword>
<dbReference type="Proteomes" id="UP000005953">
    <property type="component" value="Unassembled WGS sequence"/>
</dbReference>
<evidence type="ECO:0000256" key="5">
    <source>
        <dbReference type="ARBA" id="ARBA00022475"/>
    </source>
</evidence>
<dbReference type="Gene3D" id="1.10.287.1700">
    <property type="match status" value="1"/>
</dbReference>
<evidence type="ECO:0000256" key="8">
    <source>
        <dbReference type="ARBA" id="ARBA00022927"/>
    </source>
</evidence>
<name>A4BIN5_9GAMM</name>
<organism evidence="12 13">
    <name type="scientific">Reinekea blandensis MED297</name>
    <dbReference type="NCBI Taxonomy" id="314283"/>
    <lineage>
        <taxon>Bacteria</taxon>
        <taxon>Pseudomonadati</taxon>
        <taxon>Pseudomonadota</taxon>
        <taxon>Gammaproteobacteria</taxon>
        <taxon>Oceanospirillales</taxon>
        <taxon>Saccharospirillaceae</taxon>
        <taxon>Reinekea</taxon>
    </lineage>
</organism>
<keyword evidence="13" id="KW-1185">Reference proteome</keyword>
<dbReference type="PRINTS" id="PR01004">
    <property type="entry name" value="FLGFLIJ"/>
</dbReference>
<dbReference type="GO" id="GO:0009288">
    <property type="term" value="C:bacterial-type flagellum"/>
    <property type="evidence" value="ECO:0007669"/>
    <property type="project" value="InterPro"/>
</dbReference>
<dbReference type="GO" id="GO:0003774">
    <property type="term" value="F:cytoskeletal motor activity"/>
    <property type="evidence" value="ECO:0007669"/>
    <property type="project" value="InterPro"/>
</dbReference>
<dbReference type="EMBL" id="AAOE01000027">
    <property type="protein sequence ID" value="EAR07999.1"/>
    <property type="molecule type" value="Genomic_DNA"/>
</dbReference>
<evidence type="ECO:0000256" key="6">
    <source>
        <dbReference type="ARBA" id="ARBA00022500"/>
    </source>
</evidence>
<evidence type="ECO:0000313" key="12">
    <source>
        <dbReference type="EMBL" id="EAR07999.1"/>
    </source>
</evidence>
<dbReference type="AlphaFoldDB" id="A4BIN5"/>
<comment type="similarity">
    <text evidence="2">Belongs to the FliJ family.</text>
</comment>
<evidence type="ECO:0000256" key="10">
    <source>
        <dbReference type="ARBA" id="ARBA00023225"/>
    </source>
</evidence>
<keyword evidence="6" id="KW-0145">Chemotaxis</keyword>
<keyword evidence="10" id="KW-1006">Bacterial flagellum protein export</keyword>
<dbReference type="RefSeq" id="WP_008043252.1">
    <property type="nucleotide sequence ID" value="NZ_CH724150.1"/>
</dbReference>
<comment type="subcellular location">
    <subcellularLocation>
        <location evidence="1">Cell membrane</location>
        <topology evidence="1">Peripheral membrane protein</topology>
        <orientation evidence="1">Cytoplasmic side</orientation>
    </subcellularLocation>
</comment>
<dbReference type="InterPro" id="IPR053716">
    <property type="entry name" value="Flag_assembly_chemotaxis_eff"/>
</dbReference>
<dbReference type="HOGENOM" id="CLU_119965_0_0_6"/>
<dbReference type="InterPro" id="IPR052570">
    <property type="entry name" value="FliJ"/>
</dbReference>
<gene>
    <name evidence="12" type="ORF">MED297_15555</name>
</gene>
<dbReference type="OrthoDB" id="6197325at2"/>
<proteinExistence type="inferred from homology"/>
<dbReference type="GO" id="GO:0071973">
    <property type="term" value="P:bacterial-type flagellum-dependent cell motility"/>
    <property type="evidence" value="ECO:0007669"/>
    <property type="project" value="InterPro"/>
</dbReference>
<keyword evidence="12" id="KW-0969">Cilium</keyword>
<dbReference type="PANTHER" id="PTHR38786:SF1">
    <property type="entry name" value="FLAGELLAR FLIJ PROTEIN"/>
    <property type="match status" value="1"/>
</dbReference>
<evidence type="ECO:0000256" key="11">
    <source>
        <dbReference type="SAM" id="Coils"/>
    </source>
</evidence>
<protein>
    <recommendedName>
        <fullName evidence="3">Flagellar FliJ protein</fullName>
    </recommendedName>
</protein>
<keyword evidence="7" id="KW-1005">Bacterial flagellum biogenesis</keyword>
<keyword evidence="9" id="KW-0472">Membrane</keyword>
<dbReference type="NCBIfam" id="TIGR02473">
    <property type="entry name" value="flagell_FliJ"/>
    <property type="match status" value="1"/>
</dbReference>
<evidence type="ECO:0000256" key="1">
    <source>
        <dbReference type="ARBA" id="ARBA00004413"/>
    </source>
</evidence>
<keyword evidence="11" id="KW-0175">Coiled coil</keyword>
<accession>A4BIN5</accession>
<dbReference type="InterPro" id="IPR018006">
    <property type="entry name" value="Flag_FliJ_proteobac"/>
</dbReference>
<evidence type="ECO:0000256" key="3">
    <source>
        <dbReference type="ARBA" id="ARBA00020392"/>
    </source>
</evidence>
<dbReference type="GO" id="GO:0006935">
    <property type="term" value="P:chemotaxis"/>
    <property type="evidence" value="ECO:0007669"/>
    <property type="project" value="UniProtKB-KW"/>
</dbReference>
<sequence length="144" mass="17130">MSRSSRLKIVERLAVQREEQAAQALAQVRAQIETEEKRLEELVSYRQEYLSYLDEQGTKGISMQQWHRTQSFIDQLATLSGRQQQTIEGWRSREQQILEKWRELYQRRKNIGRFIDKISTEEAIAADKQEQKLIDELVNQRYSG</sequence>
<dbReference type="GO" id="GO:0015031">
    <property type="term" value="P:protein transport"/>
    <property type="evidence" value="ECO:0007669"/>
    <property type="project" value="UniProtKB-KW"/>
</dbReference>
<reference evidence="12 13" key="1">
    <citation type="submission" date="2006-02" db="EMBL/GenBank/DDBJ databases">
        <authorList>
            <person name="Pinhassi J."/>
            <person name="Pedros-Alio C."/>
            <person name="Ferriera S."/>
            <person name="Johnson J."/>
            <person name="Kravitz S."/>
            <person name="Halpern A."/>
            <person name="Remington K."/>
            <person name="Beeson K."/>
            <person name="Tran B."/>
            <person name="Rogers Y.-H."/>
            <person name="Friedman R."/>
            <person name="Venter J.C."/>
        </authorList>
    </citation>
    <scope>NUCLEOTIDE SEQUENCE [LARGE SCALE GENOMIC DNA]</scope>
    <source>
        <strain evidence="12 13">MED297</strain>
    </source>
</reference>